<feature type="transmembrane region" description="Helical" evidence="11">
    <location>
        <begin position="104"/>
        <end position="125"/>
    </location>
</feature>
<keyword evidence="5" id="KW-0762">Sugar transport</keyword>
<evidence type="ECO:0000313" key="13">
    <source>
        <dbReference type="EMBL" id="BDT76519.1"/>
    </source>
</evidence>
<keyword evidence="3 11" id="KW-0813">Transport</keyword>
<dbReference type="Proteomes" id="UP001211097">
    <property type="component" value="Chromosome"/>
</dbReference>
<keyword evidence="10 11" id="KW-0472">Membrane</keyword>
<keyword evidence="9" id="KW-0625">Polysaccharide transport</keyword>
<evidence type="ECO:0000256" key="1">
    <source>
        <dbReference type="ARBA" id="ARBA00004651"/>
    </source>
</evidence>
<evidence type="ECO:0000256" key="4">
    <source>
        <dbReference type="ARBA" id="ARBA00022475"/>
    </source>
</evidence>
<feature type="transmembrane region" description="Helical" evidence="11">
    <location>
        <begin position="74"/>
        <end position="98"/>
    </location>
</feature>
<dbReference type="PANTHER" id="PTHR30413">
    <property type="entry name" value="INNER MEMBRANE TRANSPORT PERMEASE"/>
    <property type="match status" value="1"/>
</dbReference>
<keyword evidence="8 11" id="KW-1133">Transmembrane helix</keyword>
<protein>
    <recommendedName>
        <fullName evidence="11">Transport permease protein</fullName>
    </recommendedName>
</protein>
<dbReference type="InterPro" id="IPR047817">
    <property type="entry name" value="ABC2_TM_bact-type"/>
</dbReference>
<evidence type="ECO:0000256" key="9">
    <source>
        <dbReference type="ARBA" id="ARBA00023047"/>
    </source>
</evidence>
<accession>A0A9C7CUS7</accession>
<dbReference type="GO" id="GO:0140359">
    <property type="term" value="F:ABC-type transporter activity"/>
    <property type="evidence" value="ECO:0007669"/>
    <property type="project" value="InterPro"/>
</dbReference>
<keyword evidence="7" id="KW-0972">Capsule biogenesis/degradation</keyword>
<evidence type="ECO:0000259" key="12">
    <source>
        <dbReference type="PROSITE" id="PS51012"/>
    </source>
</evidence>
<dbReference type="InterPro" id="IPR000412">
    <property type="entry name" value="ABC_2_transport"/>
</dbReference>
<comment type="caution">
    <text evidence="11">Lacks conserved residue(s) required for the propagation of feature annotation.</text>
</comment>
<name>A0A9C7CUS7_9BURK</name>
<dbReference type="InterPro" id="IPR013525">
    <property type="entry name" value="ABC2_TM"/>
</dbReference>
<feature type="domain" description="ABC transmembrane type-2" evidence="12">
    <location>
        <begin position="118"/>
        <end position="214"/>
    </location>
</feature>
<evidence type="ECO:0000256" key="8">
    <source>
        <dbReference type="ARBA" id="ARBA00022989"/>
    </source>
</evidence>
<keyword evidence="6 11" id="KW-0812">Transmembrane</keyword>
<dbReference type="PRINTS" id="PR00164">
    <property type="entry name" value="ABC2TRNSPORT"/>
</dbReference>
<sequence length="222" mass="25019">MLLVYTFFFSIVFKARWGGEGESKAEFALVLFVGLIVFNLFAECINRAPGIILANANYVKKVIFPLEILPMVNLGAACFHMLISFFVWLLCYCIFFGIPAPTVLLFPIILLPFLLLILGISWFLASLGVYLRDVSQVTGLAVTALMFVSPIFFPITSLPEQYQRILMFNPLTLEIEMMRGALILGKAPDWLNYFQYLAITSLIASIGFAWFQKTRIGFADVI</sequence>
<reference evidence="13" key="1">
    <citation type="submission" date="2022-11" db="EMBL/GenBank/DDBJ databases">
        <title>Complete Genome Sequences of three Polynucleobacter sp. Subcluster PnecC Strains KF022, KF023, and KF032 Isolated from a Shallow Eutrophic Lake in Japan.</title>
        <authorList>
            <person name="Ogata Y."/>
            <person name="Watanabe K."/>
            <person name="Takemine S."/>
            <person name="Shindo C."/>
            <person name="Kurokawa R."/>
            <person name="Suda W."/>
        </authorList>
    </citation>
    <scope>NUCLEOTIDE SEQUENCE</scope>
    <source>
        <strain evidence="13">KF023</strain>
    </source>
</reference>
<gene>
    <name evidence="13" type="ORF">PKF023_03220</name>
</gene>
<evidence type="ECO:0000256" key="7">
    <source>
        <dbReference type="ARBA" id="ARBA00022903"/>
    </source>
</evidence>
<organism evidence="13">
    <name type="scientific">Polynucleobacter yangtzensis</name>
    <dbReference type="NCBI Taxonomy" id="1743159"/>
    <lineage>
        <taxon>Bacteria</taxon>
        <taxon>Pseudomonadati</taxon>
        <taxon>Pseudomonadota</taxon>
        <taxon>Betaproteobacteria</taxon>
        <taxon>Burkholderiales</taxon>
        <taxon>Burkholderiaceae</taxon>
        <taxon>Polynucleobacter</taxon>
    </lineage>
</organism>
<dbReference type="GO" id="GO:0015920">
    <property type="term" value="P:lipopolysaccharide transport"/>
    <property type="evidence" value="ECO:0007669"/>
    <property type="project" value="TreeGrafter"/>
</dbReference>
<keyword evidence="4 11" id="KW-1003">Cell membrane</keyword>
<feature type="transmembrane region" description="Helical" evidence="11">
    <location>
        <begin position="137"/>
        <end position="158"/>
    </location>
</feature>
<comment type="subcellular location">
    <subcellularLocation>
        <location evidence="11">Cell inner membrane</location>
        <topology evidence="11">Multi-pass membrane protein</topology>
    </subcellularLocation>
    <subcellularLocation>
        <location evidence="1">Cell membrane</location>
        <topology evidence="1">Multi-pass membrane protein</topology>
    </subcellularLocation>
</comment>
<dbReference type="EMBL" id="AP026973">
    <property type="protein sequence ID" value="BDT76519.1"/>
    <property type="molecule type" value="Genomic_DNA"/>
</dbReference>
<dbReference type="GO" id="GO:0043190">
    <property type="term" value="C:ATP-binding cassette (ABC) transporter complex"/>
    <property type="evidence" value="ECO:0007669"/>
    <property type="project" value="InterPro"/>
</dbReference>
<comment type="similarity">
    <text evidence="2 11">Belongs to the ABC-2 integral membrane protein family.</text>
</comment>
<evidence type="ECO:0000256" key="6">
    <source>
        <dbReference type="ARBA" id="ARBA00022692"/>
    </source>
</evidence>
<dbReference type="Pfam" id="PF01061">
    <property type="entry name" value="ABC2_membrane"/>
    <property type="match status" value="1"/>
</dbReference>
<evidence type="ECO:0000256" key="2">
    <source>
        <dbReference type="ARBA" id="ARBA00007783"/>
    </source>
</evidence>
<evidence type="ECO:0000256" key="10">
    <source>
        <dbReference type="ARBA" id="ARBA00023136"/>
    </source>
</evidence>
<feature type="transmembrane region" description="Helical" evidence="11">
    <location>
        <begin position="28"/>
        <end position="53"/>
    </location>
</feature>
<proteinExistence type="inferred from homology"/>
<evidence type="ECO:0000256" key="3">
    <source>
        <dbReference type="ARBA" id="ARBA00022448"/>
    </source>
</evidence>
<dbReference type="GO" id="GO:0015774">
    <property type="term" value="P:polysaccharide transport"/>
    <property type="evidence" value="ECO:0007669"/>
    <property type="project" value="UniProtKB-KW"/>
</dbReference>
<evidence type="ECO:0000256" key="5">
    <source>
        <dbReference type="ARBA" id="ARBA00022597"/>
    </source>
</evidence>
<dbReference type="KEGG" id="pyt:PKF023_03220"/>
<dbReference type="PANTHER" id="PTHR30413:SF10">
    <property type="entry name" value="CAPSULE POLYSACCHARIDE EXPORT INNER-MEMBRANE PROTEIN CTRC"/>
    <property type="match status" value="1"/>
</dbReference>
<dbReference type="PROSITE" id="PS51012">
    <property type="entry name" value="ABC_TM2"/>
    <property type="match status" value="1"/>
</dbReference>
<feature type="transmembrane region" description="Helical" evidence="11">
    <location>
        <begin position="193"/>
        <end position="211"/>
    </location>
</feature>
<evidence type="ECO:0000256" key="11">
    <source>
        <dbReference type="RuleBase" id="RU361157"/>
    </source>
</evidence>
<dbReference type="AlphaFoldDB" id="A0A9C7CUS7"/>